<feature type="chain" id="PRO_5007814726" evidence="1">
    <location>
        <begin position="21"/>
        <end position="93"/>
    </location>
</feature>
<evidence type="ECO:0000256" key="1">
    <source>
        <dbReference type="SAM" id="SignalP"/>
    </source>
</evidence>
<reference evidence="2 3" key="1">
    <citation type="journal article" date="2016" name="Gene">
        <title>PacBio SMRT assembly of a complex multi-replicon genome reveals chlorocatechol degradative operon in a region of genome plasticity.</title>
        <authorList>
            <person name="Ricker N."/>
            <person name="Shen S.Y."/>
            <person name="Goordial J."/>
            <person name="Jin S."/>
            <person name="Fulthorpe R.R."/>
        </authorList>
    </citation>
    <scope>NUCLEOTIDE SEQUENCE [LARGE SCALE GENOMIC DNA]</scope>
    <source>
        <strain evidence="2 3">OLGA172</strain>
    </source>
</reference>
<sequence length="93" mass="9947">MRPFLLLIGALAGGSFVATAQATDITVAPAARLRLPQLNSQIKLPDTPIAAVLRQDGSGTTLIWTHYLAQVSPEWKRKVGEGTMMGSDRSINS</sequence>
<organism evidence="2 3">
    <name type="scientific">Paraburkholderia phytofirmans OLGA172</name>
    <dbReference type="NCBI Taxonomy" id="1417228"/>
    <lineage>
        <taxon>Bacteria</taxon>
        <taxon>Pseudomonadati</taxon>
        <taxon>Pseudomonadota</taxon>
        <taxon>Betaproteobacteria</taxon>
        <taxon>Burkholderiales</taxon>
        <taxon>Burkholderiaceae</taxon>
        <taxon>Paraburkholderia</taxon>
    </lineage>
</organism>
<accession>A0A160FV57</accession>
<dbReference type="Gene3D" id="3.40.190.10">
    <property type="entry name" value="Periplasmic binding protein-like II"/>
    <property type="match status" value="1"/>
</dbReference>
<evidence type="ECO:0000313" key="3">
    <source>
        <dbReference type="Proteomes" id="UP000076852"/>
    </source>
</evidence>
<keyword evidence="3" id="KW-1185">Reference proteome</keyword>
<proteinExistence type="predicted"/>
<dbReference type="PANTHER" id="PTHR42996:SF1">
    <property type="entry name" value="PHOSPHATE-BINDING PROTEIN PSTS"/>
    <property type="match status" value="1"/>
</dbReference>
<dbReference type="SUPFAM" id="SSF53850">
    <property type="entry name" value="Periplasmic binding protein-like II"/>
    <property type="match status" value="1"/>
</dbReference>
<gene>
    <name evidence="2" type="ORF">AYM40_34430</name>
</gene>
<dbReference type="PANTHER" id="PTHR42996">
    <property type="entry name" value="PHOSPHATE-BINDING PROTEIN PSTS"/>
    <property type="match status" value="1"/>
</dbReference>
<feature type="signal peptide" evidence="1">
    <location>
        <begin position="1"/>
        <end position="20"/>
    </location>
</feature>
<name>A0A160FV57_9BURK</name>
<dbReference type="EMBL" id="CP014579">
    <property type="protein sequence ID" value="ANB77199.1"/>
    <property type="molecule type" value="Genomic_DNA"/>
</dbReference>
<dbReference type="STRING" id="1804984.AYM40_34430"/>
<dbReference type="InterPro" id="IPR050962">
    <property type="entry name" value="Phosphate-bind_PstS"/>
</dbReference>
<keyword evidence="1" id="KW-0732">Signal</keyword>
<dbReference type="KEGG" id="buz:AYM40_34430"/>
<dbReference type="Proteomes" id="UP000076852">
    <property type="component" value="Chromosome 2"/>
</dbReference>
<evidence type="ECO:0000313" key="2">
    <source>
        <dbReference type="EMBL" id="ANB77199.1"/>
    </source>
</evidence>
<dbReference type="AlphaFoldDB" id="A0A160FV57"/>
<protein>
    <submittedName>
        <fullName evidence="2">Uncharacterized protein</fullName>
    </submittedName>
</protein>